<proteinExistence type="predicted"/>
<dbReference type="Proteomes" id="UP001057402">
    <property type="component" value="Chromosome 1"/>
</dbReference>
<keyword evidence="2" id="KW-1185">Reference proteome</keyword>
<dbReference type="EMBL" id="CM042880">
    <property type="protein sequence ID" value="KAI4387899.1"/>
    <property type="molecule type" value="Genomic_DNA"/>
</dbReference>
<gene>
    <name evidence="1" type="ORF">MLD38_000287</name>
</gene>
<evidence type="ECO:0000313" key="2">
    <source>
        <dbReference type="Proteomes" id="UP001057402"/>
    </source>
</evidence>
<evidence type="ECO:0000313" key="1">
    <source>
        <dbReference type="EMBL" id="KAI4387899.1"/>
    </source>
</evidence>
<organism evidence="1 2">
    <name type="scientific">Melastoma candidum</name>
    <dbReference type="NCBI Taxonomy" id="119954"/>
    <lineage>
        <taxon>Eukaryota</taxon>
        <taxon>Viridiplantae</taxon>
        <taxon>Streptophyta</taxon>
        <taxon>Embryophyta</taxon>
        <taxon>Tracheophyta</taxon>
        <taxon>Spermatophyta</taxon>
        <taxon>Magnoliopsida</taxon>
        <taxon>eudicotyledons</taxon>
        <taxon>Gunneridae</taxon>
        <taxon>Pentapetalae</taxon>
        <taxon>rosids</taxon>
        <taxon>malvids</taxon>
        <taxon>Myrtales</taxon>
        <taxon>Melastomataceae</taxon>
        <taxon>Melastomatoideae</taxon>
        <taxon>Melastomateae</taxon>
        <taxon>Melastoma</taxon>
    </lineage>
</organism>
<sequence length="268" mass="28567">MGCGASTFPRDESGGAGGISYLYLNPLHRDSPWRRKGDRAAAGSNPSSKKLLVAAAVDEDGGDSVGRKSVSVNPASPKDGGGFMKEPPVQTMIENVPALKREVKEERPAGGYRDHEDAKGEGRADGEDDKSHADEGSDIEDGLLLFPRSPSFRYYCIPREDVNNDDDSSSSSLDGMKAHVNTGETAGETDAALTSVESNKSCKDHDDDHGNACPTKLPSNKTSQPTKKSRKSTARRLRVALPKWKPSTGMGPVECCVMQSCRAAQVAS</sequence>
<name>A0ACB9S9R0_9MYRT</name>
<protein>
    <submittedName>
        <fullName evidence="1">Uncharacterized protein</fullName>
    </submittedName>
</protein>
<accession>A0ACB9S9R0</accession>
<reference evidence="2" key="1">
    <citation type="journal article" date="2023" name="Front. Plant Sci.">
        <title>Chromosomal-level genome assembly of Melastoma candidum provides insights into trichome evolution.</title>
        <authorList>
            <person name="Zhong Y."/>
            <person name="Wu W."/>
            <person name="Sun C."/>
            <person name="Zou P."/>
            <person name="Liu Y."/>
            <person name="Dai S."/>
            <person name="Zhou R."/>
        </authorList>
    </citation>
    <scope>NUCLEOTIDE SEQUENCE [LARGE SCALE GENOMIC DNA]</scope>
</reference>
<comment type="caution">
    <text evidence="1">The sequence shown here is derived from an EMBL/GenBank/DDBJ whole genome shotgun (WGS) entry which is preliminary data.</text>
</comment>